<keyword evidence="9" id="KW-1185">Reference proteome</keyword>
<dbReference type="Gene3D" id="3.40.50.300">
    <property type="entry name" value="P-loop containing nucleotide triphosphate hydrolases"/>
    <property type="match status" value="1"/>
</dbReference>
<dbReference type="InterPro" id="IPR002197">
    <property type="entry name" value="HTH_Fis"/>
</dbReference>
<dbReference type="InterPro" id="IPR025944">
    <property type="entry name" value="Sigma_54_int_dom_CS"/>
</dbReference>
<gene>
    <name evidence="8" type="primary">zraR_5</name>
    <name evidence="8" type="ORF">Mal48_18860</name>
</gene>
<dbReference type="SUPFAM" id="SSF52540">
    <property type="entry name" value="P-loop containing nucleoside triphosphate hydrolases"/>
    <property type="match status" value="1"/>
</dbReference>
<dbReference type="GO" id="GO:0006355">
    <property type="term" value="P:regulation of DNA-templated transcription"/>
    <property type="evidence" value="ECO:0007669"/>
    <property type="project" value="InterPro"/>
</dbReference>
<dbReference type="AlphaFoldDB" id="A0A517QLX2"/>
<evidence type="ECO:0000256" key="3">
    <source>
        <dbReference type="ARBA" id="ARBA00023015"/>
    </source>
</evidence>
<evidence type="ECO:0000256" key="5">
    <source>
        <dbReference type="ARBA" id="ARBA00023163"/>
    </source>
</evidence>
<dbReference type="Gene3D" id="3.30.450.40">
    <property type="match status" value="1"/>
</dbReference>
<dbReference type="SMART" id="SM00382">
    <property type="entry name" value="AAA"/>
    <property type="match status" value="1"/>
</dbReference>
<protein>
    <submittedName>
        <fullName evidence="8">Transcriptional regulatory protein ZraR</fullName>
    </submittedName>
</protein>
<dbReference type="Gene3D" id="1.10.10.60">
    <property type="entry name" value="Homeodomain-like"/>
    <property type="match status" value="1"/>
</dbReference>
<dbReference type="EMBL" id="CP036267">
    <property type="protein sequence ID" value="QDT32639.1"/>
    <property type="molecule type" value="Genomic_DNA"/>
</dbReference>
<keyword evidence="4" id="KW-0238">DNA-binding</keyword>
<name>A0A517QLX2_9PLAN</name>
<dbReference type="GO" id="GO:0043565">
    <property type="term" value="F:sequence-specific DNA binding"/>
    <property type="evidence" value="ECO:0007669"/>
    <property type="project" value="InterPro"/>
</dbReference>
<dbReference type="CDD" id="cd00009">
    <property type="entry name" value="AAA"/>
    <property type="match status" value="1"/>
</dbReference>
<dbReference type="InterPro" id="IPR003593">
    <property type="entry name" value="AAA+_ATPase"/>
</dbReference>
<dbReference type="InterPro" id="IPR029016">
    <property type="entry name" value="GAF-like_dom_sf"/>
</dbReference>
<keyword evidence="6" id="KW-0472">Membrane</keyword>
<keyword evidence="6" id="KW-0812">Transmembrane</keyword>
<dbReference type="Pfam" id="PF25601">
    <property type="entry name" value="AAA_lid_14"/>
    <property type="match status" value="1"/>
</dbReference>
<dbReference type="Pfam" id="PF02954">
    <property type="entry name" value="HTH_8"/>
    <property type="match status" value="1"/>
</dbReference>
<dbReference type="Gene3D" id="1.10.8.60">
    <property type="match status" value="1"/>
</dbReference>
<keyword evidence="1" id="KW-0547">Nucleotide-binding</keyword>
<keyword evidence="3" id="KW-0805">Transcription regulation</keyword>
<dbReference type="InterPro" id="IPR058031">
    <property type="entry name" value="AAA_lid_NorR"/>
</dbReference>
<dbReference type="SUPFAM" id="SSF46689">
    <property type="entry name" value="Homeodomain-like"/>
    <property type="match status" value="1"/>
</dbReference>
<feature type="transmembrane region" description="Helical" evidence="6">
    <location>
        <begin position="222"/>
        <end position="245"/>
    </location>
</feature>
<organism evidence="8 9">
    <name type="scientific">Thalassoglobus polymorphus</name>
    <dbReference type="NCBI Taxonomy" id="2527994"/>
    <lineage>
        <taxon>Bacteria</taxon>
        <taxon>Pseudomonadati</taxon>
        <taxon>Planctomycetota</taxon>
        <taxon>Planctomycetia</taxon>
        <taxon>Planctomycetales</taxon>
        <taxon>Planctomycetaceae</taxon>
        <taxon>Thalassoglobus</taxon>
    </lineage>
</organism>
<evidence type="ECO:0000259" key="7">
    <source>
        <dbReference type="PROSITE" id="PS50045"/>
    </source>
</evidence>
<dbReference type="InterPro" id="IPR025662">
    <property type="entry name" value="Sigma_54_int_dom_ATP-bd_1"/>
</dbReference>
<dbReference type="Pfam" id="PF00158">
    <property type="entry name" value="Sigma54_activat"/>
    <property type="match status" value="1"/>
</dbReference>
<evidence type="ECO:0000313" key="8">
    <source>
        <dbReference type="EMBL" id="QDT32639.1"/>
    </source>
</evidence>
<evidence type="ECO:0000256" key="4">
    <source>
        <dbReference type="ARBA" id="ARBA00023125"/>
    </source>
</evidence>
<dbReference type="GO" id="GO:0005524">
    <property type="term" value="F:ATP binding"/>
    <property type="evidence" value="ECO:0007669"/>
    <property type="project" value="UniProtKB-KW"/>
</dbReference>
<dbReference type="SUPFAM" id="SSF55781">
    <property type="entry name" value="GAF domain-like"/>
    <property type="match status" value="1"/>
</dbReference>
<reference evidence="8 9" key="1">
    <citation type="submission" date="2019-02" db="EMBL/GenBank/DDBJ databases">
        <title>Deep-cultivation of Planctomycetes and their phenomic and genomic characterization uncovers novel biology.</title>
        <authorList>
            <person name="Wiegand S."/>
            <person name="Jogler M."/>
            <person name="Boedeker C."/>
            <person name="Pinto D."/>
            <person name="Vollmers J."/>
            <person name="Rivas-Marin E."/>
            <person name="Kohn T."/>
            <person name="Peeters S.H."/>
            <person name="Heuer A."/>
            <person name="Rast P."/>
            <person name="Oberbeckmann S."/>
            <person name="Bunk B."/>
            <person name="Jeske O."/>
            <person name="Meyerdierks A."/>
            <person name="Storesund J.E."/>
            <person name="Kallscheuer N."/>
            <person name="Luecker S."/>
            <person name="Lage O.M."/>
            <person name="Pohl T."/>
            <person name="Merkel B.J."/>
            <person name="Hornburger P."/>
            <person name="Mueller R.-W."/>
            <person name="Bruemmer F."/>
            <person name="Labrenz M."/>
            <person name="Spormann A.M."/>
            <person name="Op den Camp H."/>
            <person name="Overmann J."/>
            <person name="Amann R."/>
            <person name="Jetten M.S.M."/>
            <person name="Mascher T."/>
            <person name="Medema M.H."/>
            <person name="Devos D.P."/>
            <person name="Kaster A.-K."/>
            <person name="Ovreas L."/>
            <person name="Rohde M."/>
            <person name="Galperin M.Y."/>
            <person name="Jogler C."/>
        </authorList>
    </citation>
    <scope>NUCLEOTIDE SEQUENCE [LARGE SCALE GENOMIC DNA]</scope>
    <source>
        <strain evidence="8 9">Mal48</strain>
    </source>
</reference>
<keyword evidence="6" id="KW-1133">Transmembrane helix</keyword>
<dbReference type="KEGG" id="tpol:Mal48_18860"/>
<evidence type="ECO:0000256" key="1">
    <source>
        <dbReference type="ARBA" id="ARBA00022741"/>
    </source>
</evidence>
<dbReference type="InterPro" id="IPR025943">
    <property type="entry name" value="Sigma_54_int_dom_ATP-bd_2"/>
</dbReference>
<sequence length="1012" mass="112103">MKVSVSKIWLISFLAIFAVIYGLIVLWFVPTQPMVPIGCLIGTHDDLASGETGLLIRDNSALSDAAVVGSTPEVGDRVVELAGHPIYSFTDWIRAHRKLRKLEIGSGGTLEFGIDPTEDPNLGNLSAVEYPDHSRFVRVYFRRPGETEALVCFLPLIPQPASGVSMTLVWYVLQLFVVVIGGVAYWNRPFDQPVRTFFALSAVTLLAFVGGSHWWVISASPFLVIVFAVSGALLPAVLLHFLMVYPFPSPVYRQARVLTLFSVYALPICGAVSITVLTSVTWWLTQDQGVGPFAVTLERNASLLAAHLLPVLHVAIYSVLGLSVLYFAVCVQRLARSYQVARNPLEKNQVKWILWAALFAVLPIGYTFYLAIFDHVRFALGAARLPMFLASLAFMLAYGIGIARYKLMLIDQIVSRGVWYYGSSIALALVFSALISVGAVNALHQDLSIFGQTIPLILVFMTSILVLSWFRDTIQRTLDRNFFSEKYQLDKALQRMNRVVSDVLEPEAVSASLLDSCREVLQVDEAALYLRRKDLSEYRMLMSSGHTNFPIQFTMSSEATESLTEHRVLQRVPQGTSPSQQLIRTLKAEVIHGLEIQEQLGGILVLGAKPNHASYSAEDVAFVIAMARITAIALHCATVQQDVSRLNQDLQLKSEKILDQERMLSSLHNELAALSETPVPRTQEEPFVRSGILGKSLAMQQVLETVRKVASSSSSVLIRGESGTGKELLAKAVHENSARRTGPMVSVHCAALSSTLLESELFGHVKGAFTDAREDKIGRFQMANGGTLFLDEIGDISLEVQVKLLRVLQERTFEPVGSDQTVAVDVRLVAATHQNLEQLIAEGKFREDLFYRLNVISMTLPPLRERKDDIFDLALKFLKTSSEKANKQVFRIQDDAFNILQNYNWPGNIRELQNVIERAVVLADGNAVRLEDIPEELIHPQQIVPRSQAPQAANSPGSAQVSVARKTVLTKEDEEQRLRSALESCSGNKAEAARLLGMPRSTFFSKLKKFGI</sequence>
<accession>A0A517QLX2</accession>
<feature type="transmembrane region" description="Helical" evidence="6">
    <location>
        <begin position="198"/>
        <end position="216"/>
    </location>
</feature>
<evidence type="ECO:0000256" key="2">
    <source>
        <dbReference type="ARBA" id="ARBA00022840"/>
    </source>
</evidence>
<feature type="transmembrane region" description="Helical" evidence="6">
    <location>
        <begin position="352"/>
        <end position="373"/>
    </location>
</feature>
<keyword evidence="2" id="KW-0067">ATP-binding</keyword>
<dbReference type="FunFam" id="3.40.50.300:FF:000006">
    <property type="entry name" value="DNA-binding transcriptional regulator NtrC"/>
    <property type="match status" value="1"/>
</dbReference>
<feature type="transmembrane region" description="Helical" evidence="6">
    <location>
        <begin position="449"/>
        <end position="470"/>
    </location>
</feature>
<dbReference type="OrthoDB" id="9807827at2"/>
<proteinExistence type="predicted"/>
<feature type="transmembrane region" description="Helical" evidence="6">
    <location>
        <begin position="168"/>
        <end position="186"/>
    </location>
</feature>
<feature type="transmembrane region" description="Helical" evidence="6">
    <location>
        <begin position="385"/>
        <end position="407"/>
    </location>
</feature>
<feature type="transmembrane region" description="Helical" evidence="6">
    <location>
        <begin position="257"/>
        <end position="284"/>
    </location>
</feature>
<dbReference type="PROSITE" id="PS50045">
    <property type="entry name" value="SIGMA54_INTERACT_4"/>
    <property type="match status" value="1"/>
</dbReference>
<feature type="transmembrane region" description="Helical" evidence="6">
    <location>
        <begin position="7"/>
        <end position="29"/>
    </location>
</feature>
<dbReference type="PROSITE" id="PS00675">
    <property type="entry name" value="SIGMA54_INTERACT_1"/>
    <property type="match status" value="1"/>
</dbReference>
<feature type="domain" description="Sigma-54 factor interaction" evidence="7">
    <location>
        <begin position="692"/>
        <end position="921"/>
    </location>
</feature>
<dbReference type="PRINTS" id="PR01590">
    <property type="entry name" value="HTHFIS"/>
</dbReference>
<dbReference type="RefSeq" id="WP_145205918.1">
    <property type="nucleotide sequence ID" value="NZ_CP036267.1"/>
</dbReference>
<dbReference type="Proteomes" id="UP000315724">
    <property type="component" value="Chromosome"/>
</dbReference>
<dbReference type="InterPro" id="IPR009057">
    <property type="entry name" value="Homeodomain-like_sf"/>
</dbReference>
<dbReference type="PROSITE" id="PS00688">
    <property type="entry name" value="SIGMA54_INTERACT_3"/>
    <property type="match status" value="1"/>
</dbReference>
<dbReference type="InterPro" id="IPR027417">
    <property type="entry name" value="P-loop_NTPase"/>
</dbReference>
<evidence type="ECO:0000256" key="6">
    <source>
        <dbReference type="SAM" id="Phobius"/>
    </source>
</evidence>
<dbReference type="PANTHER" id="PTHR32071">
    <property type="entry name" value="TRANSCRIPTIONAL REGULATORY PROTEIN"/>
    <property type="match status" value="1"/>
</dbReference>
<dbReference type="InterPro" id="IPR002078">
    <property type="entry name" value="Sigma_54_int"/>
</dbReference>
<dbReference type="PROSITE" id="PS00676">
    <property type="entry name" value="SIGMA54_INTERACT_2"/>
    <property type="match status" value="1"/>
</dbReference>
<feature type="transmembrane region" description="Helical" evidence="6">
    <location>
        <begin position="419"/>
        <end position="443"/>
    </location>
</feature>
<keyword evidence="5" id="KW-0804">Transcription</keyword>
<evidence type="ECO:0000313" key="9">
    <source>
        <dbReference type="Proteomes" id="UP000315724"/>
    </source>
</evidence>
<feature type="transmembrane region" description="Helical" evidence="6">
    <location>
        <begin position="304"/>
        <end position="331"/>
    </location>
</feature>